<dbReference type="InterPro" id="IPR045179">
    <property type="entry name" value="YgfZ/GcvT"/>
</dbReference>
<organism evidence="2 3">
    <name type="scientific">Lysobacter firmicutimachus</name>
    <dbReference type="NCBI Taxonomy" id="1792846"/>
    <lineage>
        <taxon>Bacteria</taxon>
        <taxon>Pseudomonadati</taxon>
        <taxon>Pseudomonadota</taxon>
        <taxon>Gammaproteobacteria</taxon>
        <taxon>Lysobacterales</taxon>
        <taxon>Lysobacteraceae</taxon>
        <taxon>Lysobacter</taxon>
    </lineage>
</organism>
<evidence type="ECO:0000313" key="2">
    <source>
        <dbReference type="EMBL" id="MEI2455685.1"/>
    </source>
</evidence>
<proteinExistence type="predicted"/>
<dbReference type="NCBIfam" id="TIGR03317">
    <property type="entry name" value="ygfZ_signature"/>
    <property type="match status" value="1"/>
</dbReference>
<accession>A0ABU8D3U4</accession>
<dbReference type="SUPFAM" id="SSF103025">
    <property type="entry name" value="Folate-binding domain"/>
    <property type="match status" value="1"/>
</dbReference>
<dbReference type="RefSeq" id="WP_336132008.1">
    <property type="nucleotide sequence ID" value="NZ_JBANDL010000002.1"/>
</dbReference>
<protein>
    <submittedName>
        <fullName evidence="2">Folate-binding protein</fullName>
    </submittedName>
</protein>
<sequence length="289" mass="30643">MPDNPQALPGQAFALPGHTVIALEGRDAAAFAQAQFMNDVKPLGDGQWQWNGWLTPKGRVIALFALLRLSDQTLLLVLPDADAESLAERLRRFVFRSKVAIGIRAGLHAAGRWGRPAQAEGAALAGDENAGLELDYSGAGQARSLLLAPAPAIADTEAAARWSLADLRHGLPRLSASQVEHWTPQQLSLERLQAFSVKKGCYPGQEIVARTHFLGKAKRGLVLFGGDAAIADGAEVRCRDAVLGTVVASADAGDAHLALAVLPLEREPQPATIDGQAVSEQPLLDGLER</sequence>
<dbReference type="Proteomes" id="UP001387215">
    <property type="component" value="Unassembled WGS sequence"/>
</dbReference>
<dbReference type="InterPro" id="IPR027266">
    <property type="entry name" value="TrmE/GcvT-like"/>
</dbReference>
<dbReference type="Gene3D" id="3.30.1360.120">
    <property type="entry name" value="Probable tRNA modification gtpase trme, domain 1"/>
    <property type="match status" value="1"/>
</dbReference>
<dbReference type="PANTHER" id="PTHR22602">
    <property type="entry name" value="TRANSFERASE CAF17, MITOCHONDRIAL-RELATED"/>
    <property type="match status" value="1"/>
</dbReference>
<comment type="caution">
    <text evidence="2">The sequence shown here is derived from an EMBL/GenBank/DDBJ whole genome shotgun (WGS) entry which is preliminary data.</text>
</comment>
<keyword evidence="1" id="KW-0809">Transit peptide</keyword>
<dbReference type="EMBL" id="JBANDL010000002">
    <property type="protein sequence ID" value="MEI2455685.1"/>
    <property type="molecule type" value="Genomic_DNA"/>
</dbReference>
<dbReference type="Gene3D" id="2.40.30.160">
    <property type="match status" value="1"/>
</dbReference>
<name>A0ABU8D3U4_9GAMM</name>
<evidence type="ECO:0000313" key="3">
    <source>
        <dbReference type="Proteomes" id="UP001387215"/>
    </source>
</evidence>
<keyword evidence="3" id="KW-1185">Reference proteome</keyword>
<dbReference type="PANTHER" id="PTHR22602:SF0">
    <property type="entry name" value="TRANSFERASE CAF17, MITOCHONDRIAL-RELATED"/>
    <property type="match status" value="1"/>
</dbReference>
<evidence type="ECO:0000256" key="1">
    <source>
        <dbReference type="ARBA" id="ARBA00022946"/>
    </source>
</evidence>
<reference evidence="2 3" key="1">
    <citation type="submission" date="2024-02" db="EMBL/GenBank/DDBJ databases">
        <title>Lysobacter Genome Sequencing and Mining.</title>
        <authorList>
            <person name="Bierman J."/>
            <person name="Walker M.C."/>
        </authorList>
    </citation>
    <scope>NUCLEOTIDE SEQUENCE [LARGE SCALE GENOMIC DNA]</scope>
    <source>
        <strain evidence="2 3">PB6250</strain>
    </source>
</reference>
<gene>
    <name evidence="2" type="ORF">V2J18_13470</name>
</gene>
<dbReference type="InterPro" id="IPR017703">
    <property type="entry name" value="YgfZ/GCV_T_CS"/>
</dbReference>